<proteinExistence type="predicted"/>
<dbReference type="EMBL" id="UHJJ01000001">
    <property type="protein sequence ID" value="SUQ12672.1"/>
    <property type="molecule type" value="Genomic_DNA"/>
</dbReference>
<protein>
    <submittedName>
        <fullName evidence="1">Uncharacterized protein</fullName>
    </submittedName>
</protein>
<name>A0A316A6F9_9FIRM</name>
<dbReference type="RefSeq" id="WP_109708673.1">
    <property type="nucleotide sequence ID" value="NZ_QGDS01000001.1"/>
</dbReference>
<accession>A0A316A6F9</accession>
<keyword evidence="2" id="KW-1185">Reference proteome</keyword>
<organism evidence="1 2">
    <name type="scientific">Faecalicatena contorta</name>
    <dbReference type="NCBI Taxonomy" id="39482"/>
    <lineage>
        <taxon>Bacteria</taxon>
        <taxon>Bacillati</taxon>
        <taxon>Bacillota</taxon>
        <taxon>Clostridia</taxon>
        <taxon>Lachnospirales</taxon>
        <taxon>Lachnospiraceae</taxon>
        <taxon>Faecalicatena</taxon>
    </lineage>
</organism>
<dbReference type="AlphaFoldDB" id="A0A316A6F9"/>
<evidence type="ECO:0000313" key="1">
    <source>
        <dbReference type="EMBL" id="SUQ12672.1"/>
    </source>
</evidence>
<sequence length="128" mass="14765">MKKKITILLTVLVLILIYNMPPILVSSGGISIGKKIPDKVPVSGEEILEAYTATTAFSHENHWKHFYFINTKLFDTVHIKEPYLGDSNIEEKLCPFLYRIKSNPEKNTDMYKFIRNGKEFLFHFTIAA</sequence>
<gene>
    <name evidence="1" type="ORF">SAMN05216529_101569</name>
</gene>
<reference evidence="2" key="1">
    <citation type="submission" date="2017-07" db="EMBL/GenBank/DDBJ databases">
        <authorList>
            <person name="Varghese N."/>
            <person name="Submissions S."/>
        </authorList>
    </citation>
    <scope>NUCLEOTIDE SEQUENCE [LARGE SCALE GENOMIC DNA]</scope>
    <source>
        <strain evidence="2">NLAE-zl-C134</strain>
    </source>
</reference>
<evidence type="ECO:0000313" key="2">
    <source>
        <dbReference type="Proteomes" id="UP000254051"/>
    </source>
</evidence>
<dbReference type="Proteomes" id="UP000254051">
    <property type="component" value="Unassembled WGS sequence"/>
</dbReference>